<evidence type="ECO:0000256" key="9">
    <source>
        <dbReference type="ARBA" id="ARBA00023204"/>
    </source>
</evidence>
<dbReference type="PROSITE" id="PS00893">
    <property type="entry name" value="NUDIX_BOX"/>
    <property type="match status" value="1"/>
</dbReference>
<dbReference type="PRINTS" id="PR00502">
    <property type="entry name" value="NUDIXFAMILY"/>
</dbReference>
<evidence type="ECO:0000256" key="1">
    <source>
        <dbReference type="ARBA" id="ARBA00001946"/>
    </source>
</evidence>
<keyword evidence="7 12" id="KW-0378">Hydrolase</keyword>
<evidence type="ECO:0000256" key="10">
    <source>
        <dbReference type="ARBA" id="ARBA00035861"/>
    </source>
</evidence>
<dbReference type="EC" id="3.6.1.55" evidence="11"/>
<dbReference type="PANTHER" id="PTHR47707:SF1">
    <property type="entry name" value="NUDIX HYDROLASE FAMILY PROTEIN"/>
    <property type="match status" value="1"/>
</dbReference>
<comment type="caution">
    <text evidence="14">The sequence shown here is derived from an EMBL/GenBank/DDBJ whole genome shotgun (WGS) entry which is preliminary data.</text>
</comment>
<feature type="domain" description="Nudix hydrolase" evidence="13">
    <location>
        <begin position="2"/>
        <end position="127"/>
    </location>
</feature>
<gene>
    <name evidence="14" type="ORF">J2S03_003437</name>
</gene>
<keyword evidence="5" id="KW-0479">Metal-binding</keyword>
<evidence type="ECO:0000256" key="7">
    <source>
        <dbReference type="ARBA" id="ARBA00022801"/>
    </source>
</evidence>
<dbReference type="Gene3D" id="3.90.79.10">
    <property type="entry name" value="Nucleoside Triphosphate Pyrophosphohydrolase"/>
    <property type="match status" value="1"/>
</dbReference>
<name>A0ABT9XPD6_9BACL</name>
<protein>
    <recommendedName>
        <fullName evidence="11">8-oxo-dGTP diphosphatase</fullName>
        <ecNumber evidence="11">3.6.1.55</ecNumber>
    </recommendedName>
</protein>
<comment type="catalytic activity">
    <reaction evidence="10">
        <text>8-oxo-dGTP + H2O = 8-oxo-dGMP + diphosphate + H(+)</text>
        <dbReference type="Rhea" id="RHEA:31575"/>
        <dbReference type="ChEBI" id="CHEBI:15377"/>
        <dbReference type="ChEBI" id="CHEBI:15378"/>
        <dbReference type="ChEBI" id="CHEBI:33019"/>
        <dbReference type="ChEBI" id="CHEBI:63224"/>
        <dbReference type="ChEBI" id="CHEBI:77896"/>
        <dbReference type="EC" id="3.6.1.55"/>
    </reaction>
</comment>
<keyword evidence="8" id="KW-0460">Magnesium</keyword>
<dbReference type="Proteomes" id="UP001232973">
    <property type="component" value="Unassembled WGS sequence"/>
</dbReference>
<dbReference type="InterPro" id="IPR000086">
    <property type="entry name" value="NUDIX_hydrolase_dom"/>
</dbReference>
<evidence type="ECO:0000256" key="2">
    <source>
        <dbReference type="ARBA" id="ARBA00005582"/>
    </source>
</evidence>
<dbReference type="Pfam" id="PF00293">
    <property type="entry name" value="NUDIX"/>
    <property type="match status" value="1"/>
</dbReference>
<accession>A0ABT9XPD6</accession>
<dbReference type="RefSeq" id="WP_274457234.1">
    <property type="nucleotide sequence ID" value="NZ_CP067097.1"/>
</dbReference>
<dbReference type="SUPFAM" id="SSF55811">
    <property type="entry name" value="Nudix"/>
    <property type="match status" value="1"/>
</dbReference>
<organism evidence="14 15">
    <name type="scientific">Alicyclobacillus cycloheptanicus</name>
    <dbReference type="NCBI Taxonomy" id="1457"/>
    <lineage>
        <taxon>Bacteria</taxon>
        <taxon>Bacillati</taxon>
        <taxon>Bacillota</taxon>
        <taxon>Bacilli</taxon>
        <taxon>Bacillales</taxon>
        <taxon>Alicyclobacillaceae</taxon>
        <taxon>Alicyclobacillus</taxon>
    </lineage>
</organism>
<keyword evidence="9" id="KW-0234">DNA repair</keyword>
<sequence length="132" mass="14803">MKSIRVVAAIIVNDKQEVLCALRSQSMSLPGLWEFPGGKIEVEETPQEALIREITEELGCNIEVADLVTEVTHEYPNIIVNLSTYYARIIHGKPIAKEHEKLAWMPLKQLRSLAWAPADVPTVEILTRGLSE</sequence>
<evidence type="ECO:0000256" key="11">
    <source>
        <dbReference type="ARBA" id="ARBA00038905"/>
    </source>
</evidence>
<dbReference type="CDD" id="cd03425">
    <property type="entry name" value="NUDIX_MutT_NudA_like"/>
    <property type="match status" value="1"/>
</dbReference>
<dbReference type="PANTHER" id="PTHR47707">
    <property type="entry name" value="8-OXO-DGTP DIPHOSPHATASE"/>
    <property type="match status" value="1"/>
</dbReference>
<dbReference type="InterPro" id="IPR047127">
    <property type="entry name" value="MutT-like"/>
</dbReference>
<evidence type="ECO:0000256" key="3">
    <source>
        <dbReference type="ARBA" id="ARBA00022457"/>
    </source>
</evidence>
<evidence type="ECO:0000256" key="12">
    <source>
        <dbReference type="RuleBase" id="RU003476"/>
    </source>
</evidence>
<dbReference type="InterPro" id="IPR020476">
    <property type="entry name" value="Nudix_hydrolase"/>
</dbReference>
<evidence type="ECO:0000256" key="4">
    <source>
        <dbReference type="ARBA" id="ARBA00022705"/>
    </source>
</evidence>
<dbReference type="GO" id="GO:0035539">
    <property type="term" value="F:8-oxo-7,8-dihydrodeoxyguanosine triphosphate pyrophosphatase activity"/>
    <property type="evidence" value="ECO:0007669"/>
    <property type="project" value="UniProtKB-EC"/>
</dbReference>
<comment type="similarity">
    <text evidence="2 12">Belongs to the Nudix hydrolase family.</text>
</comment>
<evidence type="ECO:0000259" key="13">
    <source>
        <dbReference type="PROSITE" id="PS51462"/>
    </source>
</evidence>
<dbReference type="EMBL" id="JAUSTP010000055">
    <property type="protein sequence ID" value="MDQ0191566.1"/>
    <property type="molecule type" value="Genomic_DNA"/>
</dbReference>
<keyword evidence="15" id="KW-1185">Reference proteome</keyword>
<dbReference type="PROSITE" id="PS51462">
    <property type="entry name" value="NUDIX"/>
    <property type="match status" value="1"/>
</dbReference>
<evidence type="ECO:0000256" key="6">
    <source>
        <dbReference type="ARBA" id="ARBA00022763"/>
    </source>
</evidence>
<reference evidence="14 15" key="1">
    <citation type="submission" date="2023-07" db="EMBL/GenBank/DDBJ databases">
        <title>Genomic Encyclopedia of Type Strains, Phase IV (KMG-IV): sequencing the most valuable type-strain genomes for metagenomic binning, comparative biology and taxonomic classification.</title>
        <authorList>
            <person name="Goeker M."/>
        </authorList>
    </citation>
    <scope>NUCLEOTIDE SEQUENCE [LARGE SCALE GENOMIC DNA]</scope>
    <source>
        <strain evidence="14 15">DSM 4006</strain>
    </source>
</reference>
<dbReference type="InterPro" id="IPR015797">
    <property type="entry name" value="NUDIX_hydrolase-like_dom_sf"/>
</dbReference>
<evidence type="ECO:0000313" key="14">
    <source>
        <dbReference type="EMBL" id="MDQ0191566.1"/>
    </source>
</evidence>
<proteinExistence type="inferred from homology"/>
<keyword evidence="4" id="KW-0235">DNA replication</keyword>
<evidence type="ECO:0000256" key="5">
    <source>
        <dbReference type="ARBA" id="ARBA00022723"/>
    </source>
</evidence>
<keyword evidence="6" id="KW-0227">DNA damage</keyword>
<dbReference type="InterPro" id="IPR020084">
    <property type="entry name" value="NUDIX_hydrolase_CS"/>
</dbReference>
<comment type="cofactor">
    <cofactor evidence="1">
        <name>Mg(2+)</name>
        <dbReference type="ChEBI" id="CHEBI:18420"/>
    </cofactor>
</comment>
<evidence type="ECO:0000256" key="8">
    <source>
        <dbReference type="ARBA" id="ARBA00022842"/>
    </source>
</evidence>
<keyword evidence="3" id="KW-0515">Mutator protein</keyword>
<evidence type="ECO:0000313" key="15">
    <source>
        <dbReference type="Proteomes" id="UP001232973"/>
    </source>
</evidence>